<reference evidence="1" key="2">
    <citation type="journal article" date="2020" name="Nat. Commun.">
        <title>Large-scale genome sequencing of mycorrhizal fungi provides insights into the early evolution of symbiotic traits.</title>
        <authorList>
            <person name="Miyauchi S."/>
            <person name="Kiss E."/>
            <person name="Kuo A."/>
            <person name="Drula E."/>
            <person name="Kohler A."/>
            <person name="Sanchez-Garcia M."/>
            <person name="Morin E."/>
            <person name="Andreopoulos B."/>
            <person name="Barry K.W."/>
            <person name="Bonito G."/>
            <person name="Buee M."/>
            <person name="Carver A."/>
            <person name="Chen C."/>
            <person name="Cichocki N."/>
            <person name="Clum A."/>
            <person name="Culley D."/>
            <person name="Crous P.W."/>
            <person name="Fauchery L."/>
            <person name="Girlanda M."/>
            <person name="Hayes R.D."/>
            <person name="Keri Z."/>
            <person name="LaButti K."/>
            <person name="Lipzen A."/>
            <person name="Lombard V."/>
            <person name="Magnuson J."/>
            <person name="Maillard F."/>
            <person name="Murat C."/>
            <person name="Nolan M."/>
            <person name="Ohm R.A."/>
            <person name="Pangilinan J."/>
            <person name="Pereira M.F."/>
            <person name="Perotto S."/>
            <person name="Peter M."/>
            <person name="Pfister S."/>
            <person name="Riley R."/>
            <person name="Sitrit Y."/>
            <person name="Stielow J.B."/>
            <person name="Szollosi G."/>
            <person name="Zifcakova L."/>
            <person name="Stursova M."/>
            <person name="Spatafora J.W."/>
            <person name="Tedersoo L."/>
            <person name="Vaario L.M."/>
            <person name="Yamada A."/>
            <person name="Yan M."/>
            <person name="Wang P."/>
            <person name="Xu J."/>
            <person name="Bruns T."/>
            <person name="Baldrian P."/>
            <person name="Vilgalys R."/>
            <person name="Dunand C."/>
            <person name="Henrissat B."/>
            <person name="Grigoriev I.V."/>
            <person name="Hibbett D."/>
            <person name="Nagy L.G."/>
            <person name="Martin F.M."/>
        </authorList>
    </citation>
    <scope>NUCLEOTIDE SEQUENCE</scope>
    <source>
        <strain evidence="1">P2</strain>
    </source>
</reference>
<accession>A0ACB6ZSE9</accession>
<evidence type="ECO:0000313" key="1">
    <source>
        <dbReference type="EMBL" id="KAF9652484.1"/>
    </source>
</evidence>
<comment type="caution">
    <text evidence="1">The sequence shown here is derived from an EMBL/GenBank/DDBJ whole genome shotgun (WGS) entry which is preliminary data.</text>
</comment>
<sequence>MTTLANHSPRPASSSAVTIPTPGKSILKRPPPPPQSLFSRLTKLLPNQNGPASGTVEDESRTLKRAHFILPQMATVYPIMAANPPHSPAIKEEKKLIEEKEAERRKRVVRRNSVSSNSHDPSESDEWWHMDQVESFYGECSIGREDTPDPAISAAFKRASSLDSRTLDLSGVQITVTSATILSDVFTIEWGLRKLILKECDLDEHNLKPLLHALLIPNSLHFLSVSSNRRLKVGAFKLISAYVQKSTSLQFLDVSQNSLDKKAVEYLASALATKPSLVSLRMDDCLLRASALETLAHAVRDSTLRNISLRYNRVSAAGAVALALMVKDYPDTIPSSNTLSPALILSPPSTPLDTPTREFSPQLPLSPLPKAGPVLPPPRHPPKPTTPTTYTPYIPRSKRNVIGSMSPVNNTIPIITSNSQGGITTARHPTTPLTPGFMPSTPVNHHGPSAALLDKVRALDTLPRLGALRTLDLKGNDIRVGITYIAQVLKRNRTLKVLNLSENKLDVQGLAAVAEALKYNTSLETLDMSKNPCCGPGLEGIQALRTAFTLNNALKRLFLSSTGMTSAGAICLAEFLPESNSLLHLDLTSNNLELAGVMALNKGLKSNHVMRCLDLNIPPGDEEMARMCRDILNTCVRNTEDAERAATNGSSGDTTPGKKTAVWGMIEESELAKTIRGSFDKPPPAIGGEDALIAQVRQVISNLEDLALRSPSSSSGKLTFGNVDPEVTRRANDLKLKLQRLIEKSLGEDNTKVDELLALNDSLTSMLASPHGELTSEIPPITRRVSKDKGAGLTVNIPSHNGFLSSRATLATNTPNGHVHKSSSTDDSDEELLSTPRLDKGKQRATDEPERPTQVLRRPSLVLDEEGEFVGPEVHPEAGISPTVDRSRSWVEEEGEVFRKGTVLLGPEEMEGEYAGEDLRKELLEAMVERPPPRAVPDGTYTPPEETEVVPTPLSPQIESPGLSPRPYVRRSHSSSSALNSPVIGVTEVSGRPTPASPIPTMLQSSILRRNSEGSI</sequence>
<protein>
    <submittedName>
        <fullName evidence="1">RNI-like protein</fullName>
    </submittedName>
</protein>
<keyword evidence="2" id="KW-1185">Reference proteome</keyword>
<reference evidence="1" key="1">
    <citation type="submission" date="2019-10" db="EMBL/GenBank/DDBJ databases">
        <authorList>
            <consortium name="DOE Joint Genome Institute"/>
            <person name="Kuo A."/>
            <person name="Miyauchi S."/>
            <person name="Kiss E."/>
            <person name="Drula E."/>
            <person name="Kohler A."/>
            <person name="Sanchez-Garcia M."/>
            <person name="Andreopoulos B."/>
            <person name="Barry K.W."/>
            <person name="Bonito G."/>
            <person name="Buee M."/>
            <person name="Carver A."/>
            <person name="Chen C."/>
            <person name="Cichocki N."/>
            <person name="Clum A."/>
            <person name="Culley D."/>
            <person name="Crous P.W."/>
            <person name="Fauchery L."/>
            <person name="Girlanda M."/>
            <person name="Hayes R."/>
            <person name="Keri Z."/>
            <person name="Labutti K."/>
            <person name="Lipzen A."/>
            <person name="Lombard V."/>
            <person name="Magnuson J."/>
            <person name="Maillard F."/>
            <person name="Morin E."/>
            <person name="Murat C."/>
            <person name="Nolan M."/>
            <person name="Ohm R."/>
            <person name="Pangilinan J."/>
            <person name="Pereira M."/>
            <person name="Perotto S."/>
            <person name="Peter M."/>
            <person name="Riley R."/>
            <person name="Sitrit Y."/>
            <person name="Stielow B."/>
            <person name="Szollosi G."/>
            <person name="Zifcakova L."/>
            <person name="Stursova M."/>
            <person name="Spatafora J.W."/>
            <person name="Tedersoo L."/>
            <person name="Vaario L.-M."/>
            <person name="Yamada A."/>
            <person name="Yan M."/>
            <person name="Wang P."/>
            <person name="Xu J."/>
            <person name="Bruns T."/>
            <person name="Baldrian P."/>
            <person name="Vilgalys R."/>
            <person name="Henrissat B."/>
            <person name="Grigoriev I.V."/>
            <person name="Hibbett D."/>
            <person name="Nagy L.G."/>
            <person name="Martin F.M."/>
        </authorList>
    </citation>
    <scope>NUCLEOTIDE SEQUENCE</scope>
    <source>
        <strain evidence="1">P2</strain>
    </source>
</reference>
<organism evidence="1 2">
    <name type="scientific">Thelephora ganbajun</name>
    <name type="common">Ganba fungus</name>
    <dbReference type="NCBI Taxonomy" id="370292"/>
    <lineage>
        <taxon>Eukaryota</taxon>
        <taxon>Fungi</taxon>
        <taxon>Dikarya</taxon>
        <taxon>Basidiomycota</taxon>
        <taxon>Agaricomycotina</taxon>
        <taxon>Agaricomycetes</taxon>
        <taxon>Thelephorales</taxon>
        <taxon>Thelephoraceae</taxon>
        <taxon>Thelephora</taxon>
    </lineage>
</organism>
<dbReference type="EMBL" id="MU117968">
    <property type="protein sequence ID" value="KAF9652484.1"/>
    <property type="molecule type" value="Genomic_DNA"/>
</dbReference>
<proteinExistence type="predicted"/>
<evidence type="ECO:0000313" key="2">
    <source>
        <dbReference type="Proteomes" id="UP000886501"/>
    </source>
</evidence>
<dbReference type="Proteomes" id="UP000886501">
    <property type="component" value="Unassembled WGS sequence"/>
</dbReference>
<gene>
    <name evidence="1" type="ORF">BDM02DRAFT_3136881</name>
</gene>
<name>A0ACB6ZSE9_THEGA</name>